<accession>A0ABY0UHM7</accession>
<gene>
    <name evidence="1" type="ORF">SAMN04490205_3321</name>
</gene>
<evidence type="ECO:0000313" key="1">
    <source>
        <dbReference type="EMBL" id="SDS69543.1"/>
    </source>
</evidence>
<organism evidence="1 2">
    <name type="scientific">Pseudomonas trivialis</name>
    <dbReference type="NCBI Taxonomy" id="200450"/>
    <lineage>
        <taxon>Bacteria</taxon>
        <taxon>Pseudomonadati</taxon>
        <taxon>Pseudomonadota</taxon>
        <taxon>Gammaproteobacteria</taxon>
        <taxon>Pseudomonadales</taxon>
        <taxon>Pseudomonadaceae</taxon>
        <taxon>Pseudomonas</taxon>
    </lineage>
</organism>
<dbReference type="EMBL" id="LT629760">
    <property type="protein sequence ID" value="SDS69543.1"/>
    <property type="molecule type" value="Genomic_DNA"/>
</dbReference>
<proteinExistence type="predicted"/>
<dbReference type="Proteomes" id="UP000183126">
    <property type="component" value="Chromosome I"/>
</dbReference>
<keyword evidence="2" id="KW-1185">Reference proteome</keyword>
<sequence>MCGTGNRCDAMSLTKPNQDLKRDLQGVASDLKWSAVELMRIAERLSDAGFERDARELLTIIGSFPDAEDKLAGYADEVKASRISRSAEQKK</sequence>
<protein>
    <recommendedName>
        <fullName evidence="3">Prophage PssSM-02</fullName>
    </recommendedName>
</protein>
<name>A0ABY0UHM7_9PSED</name>
<evidence type="ECO:0008006" key="3">
    <source>
        <dbReference type="Google" id="ProtNLM"/>
    </source>
</evidence>
<evidence type="ECO:0000313" key="2">
    <source>
        <dbReference type="Proteomes" id="UP000183126"/>
    </source>
</evidence>
<reference evidence="1 2" key="1">
    <citation type="submission" date="2016-10" db="EMBL/GenBank/DDBJ databases">
        <authorList>
            <person name="Varghese N."/>
            <person name="Submissions S."/>
        </authorList>
    </citation>
    <scope>NUCLEOTIDE SEQUENCE [LARGE SCALE GENOMIC DNA]</scope>
    <source>
        <strain evidence="1 2">BS3111</strain>
    </source>
</reference>